<dbReference type="PANTHER" id="PTHR44313">
    <property type="entry name" value="DNAJ HOMOLOG SUBFAMILY C MEMBER 17"/>
    <property type="match status" value="1"/>
</dbReference>
<keyword evidence="8" id="KW-1185">Reference proteome</keyword>
<evidence type="ECO:0000256" key="5">
    <source>
        <dbReference type="ARBA" id="ARBA00023242"/>
    </source>
</evidence>
<dbReference type="PRINTS" id="PR00625">
    <property type="entry name" value="JDOMAIN"/>
</dbReference>
<evidence type="ECO:0000313" key="9">
    <source>
        <dbReference type="WBParaSite" id="SBAD_0000663101-mRNA-1"/>
    </source>
</evidence>
<gene>
    <name evidence="7" type="ORF">SBAD_LOCUS6384</name>
</gene>
<dbReference type="GO" id="GO:0005737">
    <property type="term" value="C:cytoplasm"/>
    <property type="evidence" value="ECO:0007669"/>
    <property type="project" value="UniProtKB-SubCell"/>
</dbReference>
<proteinExistence type="predicted"/>
<protein>
    <submittedName>
        <fullName evidence="9">J domain-containing protein</fullName>
    </submittedName>
</protein>
<dbReference type="EMBL" id="UZAM01009706">
    <property type="protein sequence ID" value="VDP09897.1"/>
    <property type="molecule type" value="Genomic_DNA"/>
</dbReference>
<keyword evidence="3" id="KW-0963">Cytoplasm</keyword>
<dbReference type="OrthoDB" id="10250354at2759"/>
<evidence type="ECO:0000259" key="6">
    <source>
        <dbReference type="PROSITE" id="PS50076"/>
    </source>
</evidence>
<reference evidence="9" key="1">
    <citation type="submission" date="2016-06" db="UniProtKB">
        <authorList>
            <consortium name="WormBaseParasite"/>
        </authorList>
    </citation>
    <scope>IDENTIFICATION</scope>
</reference>
<evidence type="ECO:0000256" key="3">
    <source>
        <dbReference type="ARBA" id="ARBA00022490"/>
    </source>
</evidence>
<dbReference type="PANTHER" id="PTHR44313:SF1">
    <property type="entry name" value="DNAJ HOMOLOG SUBFAMILY C MEMBER 17"/>
    <property type="match status" value="1"/>
</dbReference>
<evidence type="ECO:0000256" key="2">
    <source>
        <dbReference type="ARBA" id="ARBA00004496"/>
    </source>
</evidence>
<dbReference type="AlphaFoldDB" id="A0A183IRY7"/>
<dbReference type="CDD" id="cd06257">
    <property type="entry name" value="DnaJ"/>
    <property type="match status" value="1"/>
</dbReference>
<dbReference type="Proteomes" id="UP000270296">
    <property type="component" value="Unassembled WGS sequence"/>
</dbReference>
<keyword evidence="4" id="KW-0143">Chaperone</keyword>
<dbReference type="InterPro" id="IPR036869">
    <property type="entry name" value="J_dom_sf"/>
</dbReference>
<comment type="subcellular location">
    <subcellularLocation>
        <location evidence="2">Cytoplasm</location>
    </subcellularLocation>
    <subcellularLocation>
        <location evidence="1">Nucleus</location>
    </subcellularLocation>
</comment>
<evidence type="ECO:0000256" key="1">
    <source>
        <dbReference type="ARBA" id="ARBA00004123"/>
    </source>
</evidence>
<organism evidence="9">
    <name type="scientific">Soboliphyme baturini</name>
    <dbReference type="NCBI Taxonomy" id="241478"/>
    <lineage>
        <taxon>Eukaryota</taxon>
        <taxon>Metazoa</taxon>
        <taxon>Ecdysozoa</taxon>
        <taxon>Nematoda</taxon>
        <taxon>Enoplea</taxon>
        <taxon>Dorylaimia</taxon>
        <taxon>Dioctophymatida</taxon>
        <taxon>Dioctophymatoidea</taxon>
        <taxon>Soboliphymatidae</taxon>
        <taxon>Soboliphyme</taxon>
    </lineage>
</organism>
<dbReference type="Gene3D" id="1.10.287.110">
    <property type="entry name" value="DnaJ domain"/>
    <property type="match status" value="1"/>
</dbReference>
<sequence length="117" mass="13697">MTDKLDFDPYELLALSEECSQQDVIRAYRKTALIWHPDKNPSQKDFGRKIVTINPVIINFKLKSYLAQQMFLKVAKALEILCDPAAKAALDRLRHAHRINVERNKHLDERRRKLKEG</sequence>
<keyword evidence="5" id="KW-0539">Nucleus</keyword>
<dbReference type="InterPro" id="IPR001623">
    <property type="entry name" value="DnaJ_domain"/>
</dbReference>
<accession>A0A183IRY7</accession>
<dbReference type="SUPFAM" id="SSF46565">
    <property type="entry name" value="Chaperone J-domain"/>
    <property type="match status" value="1"/>
</dbReference>
<dbReference type="SMART" id="SM00271">
    <property type="entry name" value="DnaJ"/>
    <property type="match status" value="1"/>
</dbReference>
<dbReference type="GO" id="GO:0000390">
    <property type="term" value="P:spliceosomal complex disassembly"/>
    <property type="evidence" value="ECO:0007669"/>
    <property type="project" value="TreeGrafter"/>
</dbReference>
<name>A0A183IRY7_9BILA</name>
<reference evidence="7 8" key="2">
    <citation type="submission" date="2018-11" db="EMBL/GenBank/DDBJ databases">
        <authorList>
            <consortium name="Pathogen Informatics"/>
        </authorList>
    </citation>
    <scope>NUCLEOTIDE SEQUENCE [LARGE SCALE GENOMIC DNA]</scope>
</reference>
<feature type="domain" description="J" evidence="6">
    <location>
        <begin position="8"/>
        <end position="94"/>
    </location>
</feature>
<dbReference type="InterPro" id="IPR052094">
    <property type="entry name" value="Pre-mRNA-splicing_ERAD"/>
</dbReference>
<evidence type="ECO:0000256" key="4">
    <source>
        <dbReference type="ARBA" id="ARBA00023186"/>
    </source>
</evidence>
<evidence type="ECO:0000313" key="8">
    <source>
        <dbReference type="Proteomes" id="UP000270296"/>
    </source>
</evidence>
<evidence type="ECO:0000313" key="7">
    <source>
        <dbReference type="EMBL" id="VDP09897.1"/>
    </source>
</evidence>
<dbReference type="Pfam" id="PF00226">
    <property type="entry name" value="DnaJ"/>
    <property type="match status" value="1"/>
</dbReference>
<dbReference type="PROSITE" id="PS50076">
    <property type="entry name" value="DNAJ_2"/>
    <property type="match status" value="1"/>
</dbReference>
<dbReference type="GO" id="GO:0005681">
    <property type="term" value="C:spliceosomal complex"/>
    <property type="evidence" value="ECO:0007669"/>
    <property type="project" value="TreeGrafter"/>
</dbReference>
<dbReference type="WBParaSite" id="SBAD_0000663101-mRNA-1">
    <property type="protein sequence ID" value="SBAD_0000663101-mRNA-1"/>
    <property type="gene ID" value="SBAD_0000663101"/>
</dbReference>